<feature type="transmembrane region" description="Helical" evidence="15">
    <location>
        <begin position="662"/>
        <end position="681"/>
    </location>
</feature>
<dbReference type="InterPro" id="IPR053973">
    <property type="entry name" value="ERMP1-like_C"/>
</dbReference>
<evidence type="ECO:0000256" key="9">
    <source>
        <dbReference type="ARBA" id="ARBA00022833"/>
    </source>
</evidence>
<feature type="domain" description="Peptidase M28" evidence="16">
    <location>
        <begin position="193"/>
        <end position="388"/>
    </location>
</feature>
<organism evidence="18 19">
    <name type="scientific">Parnassius apollo</name>
    <name type="common">Apollo butterfly</name>
    <name type="synonym">Papilio apollo</name>
    <dbReference type="NCBI Taxonomy" id="110799"/>
    <lineage>
        <taxon>Eukaryota</taxon>
        <taxon>Metazoa</taxon>
        <taxon>Ecdysozoa</taxon>
        <taxon>Arthropoda</taxon>
        <taxon>Hexapoda</taxon>
        <taxon>Insecta</taxon>
        <taxon>Pterygota</taxon>
        <taxon>Neoptera</taxon>
        <taxon>Endopterygota</taxon>
        <taxon>Lepidoptera</taxon>
        <taxon>Glossata</taxon>
        <taxon>Ditrysia</taxon>
        <taxon>Papilionoidea</taxon>
        <taxon>Papilionidae</taxon>
        <taxon>Parnassiinae</taxon>
        <taxon>Parnassini</taxon>
        <taxon>Parnassius</taxon>
        <taxon>Parnassius</taxon>
    </lineage>
</organism>
<feature type="transmembrane region" description="Helical" evidence="15">
    <location>
        <begin position="462"/>
        <end position="485"/>
    </location>
</feature>
<comment type="cofactor">
    <cofactor evidence="1">
        <name>Zn(2+)</name>
        <dbReference type="ChEBI" id="CHEBI:29105"/>
    </cofactor>
</comment>
<comment type="subcellular location">
    <subcellularLocation>
        <location evidence="2">Endoplasmic reticulum membrane</location>
        <topology evidence="2">Multi-pass membrane protein</topology>
    </subcellularLocation>
</comment>
<dbReference type="InterPro" id="IPR045175">
    <property type="entry name" value="M28_fam"/>
</dbReference>
<dbReference type="Pfam" id="PF04389">
    <property type="entry name" value="Peptidase_M28"/>
    <property type="match status" value="1"/>
</dbReference>
<evidence type="ECO:0000256" key="11">
    <source>
        <dbReference type="ARBA" id="ARBA00023049"/>
    </source>
</evidence>
<dbReference type="InterPro" id="IPR007484">
    <property type="entry name" value="Peptidase_M28"/>
</dbReference>
<dbReference type="EMBL" id="CAJQZP010000984">
    <property type="protein sequence ID" value="CAG5006670.1"/>
    <property type="molecule type" value="Genomic_DNA"/>
</dbReference>
<accession>A0A8S3X8B4</accession>
<evidence type="ECO:0000259" key="16">
    <source>
        <dbReference type="Pfam" id="PF04389"/>
    </source>
</evidence>
<evidence type="ECO:0000256" key="3">
    <source>
        <dbReference type="ARBA" id="ARBA00010918"/>
    </source>
</evidence>
<proteinExistence type="inferred from homology"/>
<keyword evidence="7" id="KW-0378">Hydrolase</keyword>
<reference evidence="18" key="1">
    <citation type="submission" date="2021-04" db="EMBL/GenBank/DDBJ databases">
        <authorList>
            <person name="Tunstrom K."/>
        </authorList>
    </citation>
    <scope>NUCLEOTIDE SEQUENCE</scope>
</reference>
<keyword evidence="9" id="KW-0862">Zinc</keyword>
<dbReference type="GO" id="GO:0046872">
    <property type="term" value="F:metal ion binding"/>
    <property type="evidence" value="ECO:0007669"/>
    <property type="project" value="UniProtKB-KW"/>
</dbReference>
<keyword evidence="11" id="KW-0482">Metalloprotease</keyword>
<dbReference type="GO" id="GO:0008235">
    <property type="term" value="F:metalloexopeptidase activity"/>
    <property type="evidence" value="ECO:0007669"/>
    <property type="project" value="InterPro"/>
</dbReference>
<evidence type="ECO:0000313" key="18">
    <source>
        <dbReference type="EMBL" id="CAG5006670.1"/>
    </source>
</evidence>
<comment type="caution">
    <text evidence="18">The sequence shown here is derived from an EMBL/GenBank/DDBJ whole genome shotgun (WGS) entry which is preliminary data.</text>
</comment>
<feature type="transmembrane region" description="Helical" evidence="15">
    <location>
        <begin position="633"/>
        <end position="657"/>
    </location>
</feature>
<feature type="transmembrane region" description="Helical" evidence="15">
    <location>
        <begin position="594"/>
        <end position="613"/>
    </location>
</feature>
<keyword evidence="6" id="KW-0479">Metal-binding</keyword>
<protein>
    <recommendedName>
        <fullName evidence="14">FXNA-like protease</fullName>
    </recommendedName>
</protein>
<dbReference type="OrthoDB" id="76293at2759"/>
<evidence type="ECO:0000256" key="4">
    <source>
        <dbReference type="ARBA" id="ARBA00022670"/>
    </source>
</evidence>
<dbReference type="GO" id="GO:0006508">
    <property type="term" value="P:proteolysis"/>
    <property type="evidence" value="ECO:0007669"/>
    <property type="project" value="UniProtKB-KW"/>
</dbReference>
<evidence type="ECO:0000256" key="15">
    <source>
        <dbReference type="SAM" id="Phobius"/>
    </source>
</evidence>
<dbReference type="PANTHER" id="PTHR12147:SF22">
    <property type="entry name" value="ENDOPLASMIC RETICULUM METALLOPEPTIDASE 1"/>
    <property type="match status" value="1"/>
</dbReference>
<evidence type="ECO:0000256" key="7">
    <source>
        <dbReference type="ARBA" id="ARBA00022801"/>
    </source>
</evidence>
<evidence type="ECO:0000313" key="19">
    <source>
        <dbReference type="Proteomes" id="UP000691718"/>
    </source>
</evidence>
<evidence type="ECO:0000256" key="5">
    <source>
        <dbReference type="ARBA" id="ARBA00022692"/>
    </source>
</evidence>
<keyword evidence="13" id="KW-0325">Glycoprotein</keyword>
<sequence>MNRKSYVAGLPAIDSDGEREEKSWQKMIQGIRRKGSDCNEPLKPVPSIVILLLLGAYLTLGYLTQLVEDDMPKVIYEEDIQKDDAETFSEESARHYLDQILGTEPRVAGTAYHYEKTKDLKALIDSIAAQANLPVRTDWQFVSEIYDVQNDNYMNTSRKNRLWSQIAQEMRINGDYWLASRTPQVNCYQNLSNIIAVLEGESGFHANGTIGTSLLVNCHYDSVPFAIGASDNGVFCAVMVETLSKLSRRERKLTHNIVFLFNGAEENPLQGSHGFLQHPWSQGITSVVNLDAAGMNGKPSVFQVSDPRIISAYLRSVNRPNAQAFGEFLFKSGIIPSDTDFRIWRDFGDIHGVDIAFAKWGSVYHTRNDQPQLLQPGVVQNAGNMLLGLVANVADYENLGIKEPATSLVYYDYLNLFLLTYSPTVSQIVDVLVALFSFLTVACFLLIIGFRRSSLIDLLVTALGRILALLVGILTVVLLVLLMAATTTQLRYLSKPWLAVPLYWIPFLIATLVTSLIYDSRNFMKSGLNRSLRTLQAMAATRLLLGATLLVLAFWSSLGSLRYVISVTLFIMSAVSLISMNIVRYFRLKAWQHLLLEFVLSLPSTMFLMSMSLRLGAIMLPTAGRIPNNNPDYLVGGISLALAIVVSSTVSGIELLFSRKRLWLPIGLISIVCVVLMFVPMSPYDDDGIATQRHYWFHSKIITYDANKTEVERTSGVLVTRHDAYTLNTVLPALEERGIQLESKTDFAEDCDRYVHCNLPLYRSSFAQYLHDVLFLYTDPPSPFDPEPTLNVTRSCVDSVCTLDCVMIGPAHNTLTFVPRPGVNLTSWSFSSPVQPTSQFANRSVYLVIHSTATYSEKLAPLEFTLTFSVNPTLQTQPIVDISHHAHKIAHPEDFTEEYKKLLDAVPRYFNIASSLSVRSNYIF</sequence>
<feature type="transmembrane region" description="Helical" evidence="15">
    <location>
        <begin position="497"/>
        <end position="518"/>
    </location>
</feature>
<feature type="transmembrane region" description="Helical" evidence="15">
    <location>
        <begin position="539"/>
        <end position="557"/>
    </location>
</feature>
<evidence type="ECO:0000259" key="17">
    <source>
        <dbReference type="Pfam" id="PF22248"/>
    </source>
</evidence>
<evidence type="ECO:0000256" key="1">
    <source>
        <dbReference type="ARBA" id="ARBA00001947"/>
    </source>
</evidence>
<dbReference type="AlphaFoldDB" id="A0A8S3X8B4"/>
<dbReference type="FunFam" id="3.40.630.10:FF:000008">
    <property type="entry name" value="Endoplasmic reticulum metallopeptidase 1"/>
    <property type="match status" value="1"/>
</dbReference>
<keyword evidence="4" id="KW-0645">Protease</keyword>
<evidence type="ECO:0000256" key="12">
    <source>
        <dbReference type="ARBA" id="ARBA00023136"/>
    </source>
</evidence>
<feature type="domain" description="Endoplasmic reticulum metallopeptidase 1-like C-terminal" evidence="17">
    <location>
        <begin position="690"/>
        <end position="922"/>
    </location>
</feature>
<evidence type="ECO:0000256" key="10">
    <source>
        <dbReference type="ARBA" id="ARBA00022989"/>
    </source>
</evidence>
<evidence type="ECO:0000256" key="13">
    <source>
        <dbReference type="ARBA" id="ARBA00023180"/>
    </source>
</evidence>
<keyword evidence="8" id="KW-0256">Endoplasmic reticulum</keyword>
<evidence type="ECO:0000256" key="14">
    <source>
        <dbReference type="ARBA" id="ARBA00078796"/>
    </source>
</evidence>
<comment type="similarity">
    <text evidence="3">Belongs to the peptidase M28 family.</text>
</comment>
<feature type="transmembrane region" description="Helical" evidence="15">
    <location>
        <begin position="431"/>
        <end position="450"/>
    </location>
</feature>
<keyword evidence="12 15" id="KW-0472">Membrane</keyword>
<evidence type="ECO:0000256" key="2">
    <source>
        <dbReference type="ARBA" id="ARBA00004477"/>
    </source>
</evidence>
<keyword evidence="19" id="KW-1185">Reference proteome</keyword>
<name>A0A8S3X8B4_PARAO</name>
<keyword evidence="10 15" id="KW-1133">Transmembrane helix</keyword>
<gene>
    <name evidence="18" type="ORF">PAPOLLO_LOCUS14789</name>
</gene>
<keyword evidence="5 15" id="KW-0812">Transmembrane</keyword>
<evidence type="ECO:0000256" key="8">
    <source>
        <dbReference type="ARBA" id="ARBA00022824"/>
    </source>
</evidence>
<dbReference type="PANTHER" id="PTHR12147">
    <property type="entry name" value="METALLOPEPTIDASE M28 FAMILY MEMBER"/>
    <property type="match status" value="1"/>
</dbReference>
<dbReference type="Proteomes" id="UP000691718">
    <property type="component" value="Unassembled WGS sequence"/>
</dbReference>
<dbReference type="Pfam" id="PF22248">
    <property type="entry name" value="ERMP1_C"/>
    <property type="match status" value="1"/>
</dbReference>
<evidence type="ECO:0000256" key="6">
    <source>
        <dbReference type="ARBA" id="ARBA00022723"/>
    </source>
</evidence>
<feature type="transmembrane region" description="Helical" evidence="15">
    <location>
        <begin position="563"/>
        <end position="582"/>
    </location>
</feature>
<dbReference type="GO" id="GO:0005789">
    <property type="term" value="C:endoplasmic reticulum membrane"/>
    <property type="evidence" value="ECO:0007669"/>
    <property type="project" value="UniProtKB-SubCell"/>
</dbReference>